<organism evidence="15 16">
    <name type="scientific">Cellulosilyticum lentocellum (strain ATCC 49066 / DSM 5427 / NCIMB 11756 / RHM5)</name>
    <name type="common">Clostridium lentocellum</name>
    <dbReference type="NCBI Taxonomy" id="642492"/>
    <lineage>
        <taxon>Bacteria</taxon>
        <taxon>Bacillati</taxon>
        <taxon>Bacillota</taxon>
        <taxon>Clostridia</taxon>
        <taxon>Lachnospirales</taxon>
        <taxon>Cellulosilyticaceae</taxon>
        <taxon>Cellulosilyticum</taxon>
    </lineage>
</organism>
<evidence type="ECO:0000256" key="2">
    <source>
        <dbReference type="ARBA" id="ARBA00009189"/>
    </source>
</evidence>
<reference evidence="15 16" key="1">
    <citation type="journal article" date="2011" name="J. Bacteriol.">
        <title>Complete genome sequence of the cellulose-degrading bacterium Cellulosilyticum lentocellum.</title>
        <authorList>
            <consortium name="US DOE Joint Genome Institute"/>
            <person name="Miller D.A."/>
            <person name="Suen G."/>
            <person name="Bruce D."/>
            <person name="Copeland A."/>
            <person name="Cheng J.F."/>
            <person name="Detter C."/>
            <person name="Goodwin L.A."/>
            <person name="Han C.S."/>
            <person name="Hauser L.J."/>
            <person name="Land M.L."/>
            <person name="Lapidus A."/>
            <person name="Lucas S."/>
            <person name="Meincke L."/>
            <person name="Pitluck S."/>
            <person name="Tapia R."/>
            <person name="Teshima H."/>
            <person name="Woyke T."/>
            <person name="Fox B.G."/>
            <person name="Angert E.R."/>
            <person name="Currie C.R."/>
        </authorList>
    </citation>
    <scope>NUCLEOTIDE SEQUENCE [LARGE SCALE GENOMIC DNA]</scope>
    <source>
        <strain evidence="16">ATCC 49066 / DSM 5427 / NCIMB 11756 / RHM5</strain>
    </source>
</reference>
<dbReference type="GO" id="GO:0051536">
    <property type="term" value="F:iron-sulfur cluster binding"/>
    <property type="evidence" value="ECO:0007669"/>
    <property type="project" value="UniProtKB-KW"/>
</dbReference>
<dbReference type="Proteomes" id="UP000008467">
    <property type="component" value="Chromosome"/>
</dbReference>
<comment type="function">
    <text evidence="13">CRISPR (clustered regularly interspaced short palindromic repeat) is an adaptive immune system that provides protection against mobile genetic elements (viruses, transposable elements and conjugative plasmids). CRISPR clusters contain sequences complementary to antecedent mobile elements and target invading nucleic acids. CRISPR clusters are transcribed and processed into CRISPR RNA (crRNA).</text>
</comment>
<comment type="cofactor">
    <cofactor evidence="13">
        <name>iron-sulfur cluster</name>
        <dbReference type="ChEBI" id="CHEBI:30408"/>
    </cofactor>
</comment>
<comment type="similarity">
    <text evidence="2 13">Belongs to the CRISPR-associated exonuclease Cas4 family.</text>
</comment>
<keyword evidence="8 13" id="KW-0269">Exonuclease</keyword>
<dbReference type="Gene3D" id="3.90.320.10">
    <property type="match status" value="1"/>
</dbReference>
<keyword evidence="11 13" id="KW-0051">Antiviral defense</keyword>
<evidence type="ECO:0000256" key="7">
    <source>
        <dbReference type="ARBA" id="ARBA00022801"/>
    </source>
</evidence>
<dbReference type="InterPro" id="IPR011604">
    <property type="entry name" value="PDDEXK-like_dom_sf"/>
</dbReference>
<evidence type="ECO:0000256" key="5">
    <source>
        <dbReference type="ARBA" id="ARBA00022722"/>
    </source>
</evidence>
<evidence type="ECO:0000256" key="13">
    <source>
        <dbReference type="RuleBase" id="RU365022"/>
    </source>
</evidence>
<dbReference type="RefSeq" id="WP_013656958.1">
    <property type="nucleotide sequence ID" value="NC_015275.1"/>
</dbReference>
<evidence type="ECO:0000256" key="4">
    <source>
        <dbReference type="ARBA" id="ARBA00020049"/>
    </source>
</evidence>
<dbReference type="PANTHER" id="PTHR36531:SF6">
    <property type="entry name" value="DNA REPLICATION ATP-DEPENDENT HELICASE_NUCLEASE DNA2"/>
    <property type="match status" value="1"/>
</dbReference>
<evidence type="ECO:0000256" key="8">
    <source>
        <dbReference type="ARBA" id="ARBA00022839"/>
    </source>
</evidence>
<keyword evidence="5 13" id="KW-0540">Nuclease</keyword>
<dbReference type="GO" id="GO:0004527">
    <property type="term" value="F:exonuclease activity"/>
    <property type="evidence" value="ECO:0007669"/>
    <property type="project" value="UniProtKB-KW"/>
</dbReference>
<dbReference type="NCBIfam" id="TIGR00372">
    <property type="entry name" value="cas4"/>
    <property type="match status" value="1"/>
</dbReference>
<keyword evidence="7 13" id="KW-0378">Hydrolase</keyword>
<evidence type="ECO:0000256" key="11">
    <source>
        <dbReference type="ARBA" id="ARBA00023118"/>
    </source>
</evidence>
<comment type="cofactor">
    <cofactor evidence="13">
        <name>Mg(2+)</name>
        <dbReference type="ChEBI" id="CHEBI:18420"/>
    </cofactor>
    <cofactor evidence="13">
        <name>Mn(2+)</name>
        <dbReference type="ChEBI" id="CHEBI:29035"/>
    </cofactor>
    <text evidence="13">Mg(2+) or Mn(2+) required for ssDNA cleavage activity.</text>
</comment>
<name>F2JP49_CELLD</name>
<keyword evidence="10 13" id="KW-0411">Iron-sulfur</keyword>
<dbReference type="PANTHER" id="PTHR36531">
    <property type="entry name" value="CRISPR-ASSOCIATED EXONUCLEASE CAS4"/>
    <property type="match status" value="1"/>
</dbReference>
<dbReference type="AlphaFoldDB" id="F2JP49"/>
<keyword evidence="12 13" id="KW-0464">Manganese</keyword>
<protein>
    <recommendedName>
        <fullName evidence="4 13">CRISPR-associated exonuclease Cas4</fullName>
        <ecNumber evidence="3 13">3.1.12.1</ecNumber>
    </recommendedName>
</protein>
<keyword evidence="6 13" id="KW-0479">Metal-binding</keyword>
<evidence type="ECO:0000256" key="6">
    <source>
        <dbReference type="ARBA" id="ARBA00022723"/>
    </source>
</evidence>
<dbReference type="eggNOG" id="COG1468">
    <property type="taxonomic scope" value="Bacteria"/>
</dbReference>
<dbReference type="Pfam" id="PF01930">
    <property type="entry name" value="Cas_Cas4"/>
    <property type="match status" value="1"/>
</dbReference>
<keyword evidence="9 13" id="KW-0408">Iron</keyword>
<evidence type="ECO:0000313" key="16">
    <source>
        <dbReference type="Proteomes" id="UP000008467"/>
    </source>
</evidence>
<evidence type="ECO:0000256" key="12">
    <source>
        <dbReference type="ARBA" id="ARBA00023211"/>
    </source>
</evidence>
<comment type="cofactor">
    <cofactor evidence="1">
        <name>[4Fe-4S] cluster</name>
        <dbReference type="ChEBI" id="CHEBI:49883"/>
    </cofactor>
</comment>
<dbReference type="InterPro" id="IPR022765">
    <property type="entry name" value="Dna2/Cas4_DUF83"/>
</dbReference>
<dbReference type="EC" id="3.1.12.1" evidence="3 13"/>
<dbReference type="STRING" id="642492.Clole_1944"/>
<evidence type="ECO:0000256" key="3">
    <source>
        <dbReference type="ARBA" id="ARBA00012768"/>
    </source>
</evidence>
<keyword evidence="16" id="KW-1185">Reference proteome</keyword>
<evidence type="ECO:0000313" key="15">
    <source>
        <dbReference type="EMBL" id="ADZ83663.1"/>
    </source>
</evidence>
<dbReference type="EMBL" id="CP002582">
    <property type="protein sequence ID" value="ADZ83663.1"/>
    <property type="molecule type" value="Genomic_DNA"/>
</dbReference>
<dbReference type="InterPro" id="IPR013343">
    <property type="entry name" value="CRISPR-assoc_prot_Cas4"/>
</dbReference>
<dbReference type="GO" id="GO:0051607">
    <property type="term" value="P:defense response to virus"/>
    <property type="evidence" value="ECO:0007669"/>
    <property type="project" value="UniProtKB-KW"/>
</dbReference>
<dbReference type="HOGENOM" id="CLU_125008_0_0_9"/>
<feature type="domain" description="DUF83" evidence="14">
    <location>
        <begin position="54"/>
        <end position="168"/>
    </location>
</feature>
<evidence type="ECO:0000259" key="14">
    <source>
        <dbReference type="Pfam" id="PF01930"/>
    </source>
</evidence>
<evidence type="ECO:0000256" key="9">
    <source>
        <dbReference type="ARBA" id="ARBA00023004"/>
    </source>
</evidence>
<accession>F2JP49</accession>
<evidence type="ECO:0000256" key="1">
    <source>
        <dbReference type="ARBA" id="ARBA00001966"/>
    </source>
</evidence>
<evidence type="ECO:0000256" key="10">
    <source>
        <dbReference type="ARBA" id="ARBA00023014"/>
    </source>
</evidence>
<dbReference type="GO" id="GO:0046872">
    <property type="term" value="F:metal ion binding"/>
    <property type="evidence" value="ECO:0007669"/>
    <property type="project" value="UniProtKB-KW"/>
</dbReference>
<proteinExistence type="inferred from homology"/>
<gene>
    <name evidence="15" type="ordered locus">Clole_1944</name>
</gene>
<dbReference type="InterPro" id="IPR051827">
    <property type="entry name" value="Cas4_exonuclease"/>
</dbReference>
<sequence>MVPIIEISLLLSFTLFLWLGFRPTISVKDRREIGVKRASAIYKDEKGTKLLVAERLALQGKPDFIFETWLLRRYIPLEIKSGKLTEDQPHLGDVYQLVAYFLIIEEVYGKRPPYGKLVYANKTFTIRNTARLRANLKRTMKQMREMLEEEYKPIATPDFMKCKHCICKDTVCEWQGRAK</sequence>
<dbReference type="KEGG" id="cle:Clole_1944"/>